<dbReference type="OrthoDB" id="426718at2759"/>
<dbReference type="EMBL" id="AZGY01000005">
    <property type="protein sequence ID" value="KZZ98635.1"/>
    <property type="molecule type" value="Genomic_DNA"/>
</dbReference>
<feature type="domain" description="Fungal lipase-type" evidence="4">
    <location>
        <begin position="110"/>
        <end position="240"/>
    </location>
</feature>
<sequence>MIITSFLVLVALTAASPIGMDEDYAESSKNQSKSIQGVSEQEFSSFKFYSQHAGAAYCNSNAAPGTRVTCEKKNCPLVEQNNVTIVSSFGGQLTGIAAYVAIDKIRQEIVLSVRGSNNLRNFITDVNFIWRGCALVKNCFLHSGFLQSWEEIQDAAKQTISSTSAQNPGFRVVATGHSLGGAVATLAAAYLRRDGIPVDIFSYGSPRVGNGAFAQWMTKAPGAQWRVTHADDPVPRLPPIIFGYRHISPEYWLVGVKAGETTVTPAQVKVCPGIANTQCNAGTFGLNIPAHLDYLGPISECGPPSIQLRRRDDVDKAELERRLNDWSRKDQEFVKDQEEKSERV</sequence>
<evidence type="ECO:0000256" key="1">
    <source>
        <dbReference type="ARBA" id="ARBA00022729"/>
    </source>
</evidence>
<comment type="caution">
    <text evidence="5">The sequence shown here is derived from an EMBL/GenBank/DDBJ whole genome shotgun (WGS) entry which is preliminary data.</text>
</comment>
<gene>
    <name evidence="5" type="ORF">AAL_03153</name>
</gene>
<evidence type="ECO:0000256" key="2">
    <source>
        <dbReference type="ARBA" id="ARBA00022801"/>
    </source>
</evidence>
<feature type="signal peptide" evidence="3">
    <location>
        <begin position="1"/>
        <end position="15"/>
    </location>
</feature>
<dbReference type="GO" id="GO:0006629">
    <property type="term" value="P:lipid metabolic process"/>
    <property type="evidence" value="ECO:0007669"/>
    <property type="project" value="InterPro"/>
</dbReference>
<accession>A0A168EBN5</accession>
<dbReference type="STRING" id="1081109.A0A168EBN5"/>
<dbReference type="Proteomes" id="UP000078544">
    <property type="component" value="Unassembled WGS sequence"/>
</dbReference>
<dbReference type="PANTHER" id="PTHR46640:SF1">
    <property type="entry name" value="FUNGAL LIPASE-LIKE DOMAIN-CONTAINING PROTEIN-RELATED"/>
    <property type="match status" value="1"/>
</dbReference>
<dbReference type="InterPro" id="IPR051299">
    <property type="entry name" value="AB_hydrolase_lip/est"/>
</dbReference>
<evidence type="ECO:0000313" key="5">
    <source>
        <dbReference type="EMBL" id="KZZ98635.1"/>
    </source>
</evidence>
<keyword evidence="2" id="KW-0378">Hydrolase</keyword>
<dbReference type="SUPFAM" id="SSF53474">
    <property type="entry name" value="alpha/beta-Hydrolases"/>
    <property type="match status" value="1"/>
</dbReference>
<protein>
    <submittedName>
        <fullName evidence="5">Lipase</fullName>
    </submittedName>
</protein>
<dbReference type="InterPro" id="IPR002921">
    <property type="entry name" value="Fungal_lipase-type"/>
</dbReference>
<dbReference type="InterPro" id="IPR029058">
    <property type="entry name" value="AB_hydrolase_fold"/>
</dbReference>
<organism evidence="5 6">
    <name type="scientific">Moelleriella libera RCEF 2490</name>
    <dbReference type="NCBI Taxonomy" id="1081109"/>
    <lineage>
        <taxon>Eukaryota</taxon>
        <taxon>Fungi</taxon>
        <taxon>Dikarya</taxon>
        <taxon>Ascomycota</taxon>
        <taxon>Pezizomycotina</taxon>
        <taxon>Sordariomycetes</taxon>
        <taxon>Hypocreomycetidae</taxon>
        <taxon>Hypocreales</taxon>
        <taxon>Clavicipitaceae</taxon>
        <taxon>Moelleriella</taxon>
    </lineage>
</organism>
<evidence type="ECO:0000256" key="3">
    <source>
        <dbReference type="SAM" id="SignalP"/>
    </source>
</evidence>
<reference evidence="5 6" key="1">
    <citation type="journal article" date="2016" name="Genome Biol. Evol.">
        <title>Divergent and convergent evolution of fungal pathogenicity.</title>
        <authorList>
            <person name="Shang Y."/>
            <person name="Xiao G."/>
            <person name="Zheng P."/>
            <person name="Cen K."/>
            <person name="Zhan S."/>
            <person name="Wang C."/>
        </authorList>
    </citation>
    <scope>NUCLEOTIDE SEQUENCE [LARGE SCALE GENOMIC DNA]</scope>
    <source>
        <strain evidence="5 6">RCEF 2490</strain>
    </source>
</reference>
<proteinExistence type="predicted"/>
<dbReference type="AlphaFoldDB" id="A0A168EBN5"/>
<keyword evidence="6" id="KW-1185">Reference proteome</keyword>
<keyword evidence="1 3" id="KW-0732">Signal</keyword>
<evidence type="ECO:0000259" key="4">
    <source>
        <dbReference type="Pfam" id="PF01764"/>
    </source>
</evidence>
<feature type="chain" id="PRO_5012881723" evidence="3">
    <location>
        <begin position="16"/>
        <end position="344"/>
    </location>
</feature>
<evidence type="ECO:0000313" key="6">
    <source>
        <dbReference type="Proteomes" id="UP000078544"/>
    </source>
</evidence>
<dbReference type="Pfam" id="PF01764">
    <property type="entry name" value="Lipase_3"/>
    <property type="match status" value="1"/>
</dbReference>
<name>A0A168EBN5_9HYPO</name>
<dbReference type="Gene3D" id="3.40.50.1820">
    <property type="entry name" value="alpha/beta hydrolase"/>
    <property type="match status" value="1"/>
</dbReference>
<dbReference type="GO" id="GO:0016787">
    <property type="term" value="F:hydrolase activity"/>
    <property type="evidence" value="ECO:0007669"/>
    <property type="project" value="UniProtKB-KW"/>
</dbReference>
<dbReference type="PANTHER" id="PTHR46640">
    <property type="entry name" value="TRIACYLGLYCEROL LIPASE, PUTATIVE (AFU_ORTHOLOGUE AFUA_6G06510)-RELATED"/>
    <property type="match status" value="1"/>
</dbReference>
<dbReference type="CDD" id="cd00519">
    <property type="entry name" value="Lipase_3"/>
    <property type="match status" value="1"/>
</dbReference>